<dbReference type="OrthoDB" id="193787at2759"/>
<sequence>MSELDAILSELTQANDPTNHSRHSLGSPNSSPSSPIHAETASPATTSDNIEPVSTPTAPLHLSYSSSSTSNLALNEVLNFSAPLPFDVGTSSLFGCAFHVPHNSTTSHNTTPHAPPHPFVEVQRRRAFEKLKTNFTTLLDRHLAAAKLKGKSGTSSGSGKAAFERWHFAVKLAESIFARESSYHRGRRSQNQAIPTPTSFATWISLKDSISRRVEAEVRSLQANSDHNHQSPPPGGIDFGVEPILMSNMERAKKKYKNPQPSSSPISRITNAKTVDSDFTQELVKLGLPDPTNLILDLRRSSDSSYTSFLDSLTKGLQRPASLNMKGGRVAARAEDAKDGRGKVVTLSAYGVSMRINGTHYEKAKAMHGAMGGDESEIHARLFSLLCRYDTLEGAGFQAAIGSQVFDSLLRNFDVRMECFASPLNSRYGVFCSAFPDIDCWFGSLGSFFDFRPSRGSYEANPPFVPDFISRMSEHMEDLLGDTEEALSFVVIVPAWSDTEGWKRLNTGKFLARHEVVPQSAHRYREGSSYRRKGNYRVASFDTSVFWWQNEAGRQKYEVDDEKVEDLKRAFRGGGEEGYGETKRKGEEGQQESTSSKKARGENEAEVGKKEKEREKEKQKKMMKKKKKKKKKVMTNFEKLQMKS</sequence>
<feature type="compositionally biased region" description="Basic and acidic residues" evidence="1">
    <location>
        <begin position="599"/>
        <end position="620"/>
    </location>
</feature>
<accession>A0A9W6Z8I5</accession>
<dbReference type="InterPro" id="IPR022035">
    <property type="entry name" value="PCIF1_WW"/>
</dbReference>
<feature type="compositionally biased region" description="Polar residues" evidence="1">
    <location>
        <begin position="42"/>
        <end position="55"/>
    </location>
</feature>
<evidence type="ECO:0000313" key="3">
    <source>
        <dbReference type="EMBL" id="GMH46523.1"/>
    </source>
</evidence>
<dbReference type="GO" id="GO:0099122">
    <property type="term" value="F:RNA polymerase II C-terminal domain binding"/>
    <property type="evidence" value="ECO:0007669"/>
    <property type="project" value="InterPro"/>
</dbReference>
<evidence type="ECO:0000259" key="2">
    <source>
        <dbReference type="Pfam" id="PF12237"/>
    </source>
</evidence>
<feature type="region of interest" description="Disordered" evidence="1">
    <location>
        <begin position="1"/>
        <end position="55"/>
    </location>
</feature>
<organism evidence="3 4">
    <name type="scientific">Triparma retinervis</name>
    <dbReference type="NCBI Taxonomy" id="2557542"/>
    <lineage>
        <taxon>Eukaryota</taxon>
        <taxon>Sar</taxon>
        <taxon>Stramenopiles</taxon>
        <taxon>Ochrophyta</taxon>
        <taxon>Bolidophyceae</taxon>
        <taxon>Parmales</taxon>
        <taxon>Triparmaceae</taxon>
        <taxon>Triparma</taxon>
    </lineage>
</organism>
<protein>
    <recommendedName>
        <fullName evidence="2">PCIF1 WW domain-containing protein</fullName>
    </recommendedName>
</protein>
<proteinExistence type="predicted"/>
<dbReference type="PANTHER" id="PTHR21727">
    <property type="entry name" value="PHOSPHORYLATED CTD INTERACTING FACTOR 1"/>
    <property type="match status" value="1"/>
</dbReference>
<comment type="caution">
    <text evidence="3">The sequence shown here is derived from an EMBL/GenBank/DDBJ whole genome shotgun (WGS) entry which is preliminary data.</text>
</comment>
<keyword evidence="4" id="KW-1185">Reference proteome</keyword>
<feature type="domain" description="PCIF1 WW" evidence="2">
    <location>
        <begin position="375"/>
        <end position="527"/>
    </location>
</feature>
<dbReference type="GO" id="GO:0016422">
    <property type="term" value="F:mRNA (2'-O-methyladenosine-N6-)-methyltransferase activity"/>
    <property type="evidence" value="ECO:0007669"/>
    <property type="project" value="InterPro"/>
</dbReference>
<evidence type="ECO:0000313" key="4">
    <source>
        <dbReference type="Proteomes" id="UP001165082"/>
    </source>
</evidence>
<dbReference type="InterPro" id="IPR039881">
    <property type="entry name" value="PCIF1-like"/>
</dbReference>
<feature type="compositionally biased region" description="Low complexity" evidence="1">
    <location>
        <begin position="24"/>
        <end position="37"/>
    </location>
</feature>
<dbReference type="EMBL" id="BRXZ01000520">
    <property type="protein sequence ID" value="GMH46523.1"/>
    <property type="molecule type" value="Genomic_DNA"/>
</dbReference>
<dbReference type="AlphaFoldDB" id="A0A9W6Z8I5"/>
<dbReference type="Pfam" id="PF12237">
    <property type="entry name" value="PCIF1_WW"/>
    <property type="match status" value="1"/>
</dbReference>
<dbReference type="Proteomes" id="UP001165082">
    <property type="component" value="Unassembled WGS sequence"/>
</dbReference>
<dbReference type="PANTHER" id="PTHR21727:SF0">
    <property type="entry name" value="MRNA (2'-O-METHYLADENOSINE-N(6)-)-METHYLTRANSFERASE"/>
    <property type="match status" value="1"/>
</dbReference>
<evidence type="ECO:0000256" key="1">
    <source>
        <dbReference type="SAM" id="MobiDB-lite"/>
    </source>
</evidence>
<name>A0A9W6Z8I5_9STRA</name>
<gene>
    <name evidence="3" type="ORF">TrRE_jg8399</name>
</gene>
<reference evidence="3" key="1">
    <citation type="submission" date="2022-07" db="EMBL/GenBank/DDBJ databases">
        <title>Genome analysis of Parmales, a sister group of diatoms, reveals the evolutionary specialization of diatoms from phago-mixotrophs to photoautotrophs.</title>
        <authorList>
            <person name="Ban H."/>
            <person name="Sato S."/>
            <person name="Yoshikawa S."/>
            <person name="Kazumasa Y."/>
            <person name="Nakamura Y."/>
            <person name="Ichinomiya M."/>
            <person name="Saitoh K."/>
            <person name="Sato N."/>
            <person name="Blanc-Mathieu R."/>
            <person name="Endo H."/>
            <person name="Kuwata A."/>
            <person name="Ogata H."/>
        </authorList>
    </citation>
    <scope>NUCLEOTIDE SEQUENCE</scope>
</reference>
<feature type="compositionally biased region" description="Basic residues" evidence="1">
    <location>
        <begin position="621"/>
        <end position="633"/>
    </location>
</feature>
<feature type="region of interest" description="Disordered" evidence="1">
    <location>
        <begin position="570"/>
        <end position="644"/>
    </location>
</feature>